<dbReference type="Proteomes" id="UP001156666">
    <property type="component" value="Unassembled WGS sequence"/>
</dbReference>
<comment type="caution">
    <text evidence="1">The sequence shown here is derived from an EMBL/GenBank/DDBJ whole genome shotgun (WGS) entry which is preliminary data.</text>
</comment>
<dbReference type="PANTHER" id="PTHR21485:SF6">
    <property type="entry name" value="N-ACYLNEURAMINATE CYTIDYLYLTRANSFERASE-RELATED"/>
    <property type="match status" value="1"/>
</dbReference>
<organism evidence="1 2">
    <name type="scientific">Portibacter lacus</name>
    <dbReference type="NCBI Taxonomy" id="1099794"/>
    <lineage>
        <taxon>Bacteria</taxon>
        <taxon>Pseudomonadati</taxon>
        <taxon>Bacteroidota</taxon>
        <taxon>Saprospiria</taxon>
        <taxon>Saprospirales</taxon>
        <taxon>Haliscomenobacteraceae</taxon>
        <taxon>Portibacter</taxon>
    </lineage>
</organism>
<dbReference type="InterPro" id="IPR020039">
    <property type="entry name" value="PseF"/>
</dbReference>
<reference evidence="1" key="1">
    <citation type="journal article" date="2014" name="Int. J. Syst. Evol. Microbiol.">
        <title>Complete genome sequence of Corynebacterium casei LMG S-19264T (=DSM 44701T), isolated from a smear-ripened cheese.</title>
        <authorList>
            <consortium name="US DOE Joint Genome Institute (JGI-PGF)"/>
            <person name="Walter F."/>
            <person name="Albersmeier A."/>
            <person name="Kalinowski J."/>
            <person name="Ruckert C."/>
        </authorList>
    </citation>
    <scope>NUCLEOTIDE SEQUENCE</scope>
    <source>
        <strain evidence="1">NBRC 108769</strain>
    </source>
</reference>
<dbReference type="InterPro" id="IPR003329">
    <property type="entry name" value="Cytidylyl_trans"/>
</dbReference>
<dbReference type="PANTHER" id="PTHR21485">
    <property type="entry name" value="HAD SUPERFAMILY MEMBERS CMAS AND KDSC"/>
    <property type="match status" value="1"/>
</dbReference>
<dbReference type="Gene3D" id="3.90.550.10">
    <property type="entry name" value="Spore Coat Polysaccharide Biosynthesis Protein SpsA, Chain A"/>
    <property type="match status" value="1"/>
</dbReference>
<dbReference type="Pfam" id="PF02348">
    <property type="entry name" value="CTP_transf_3"/>
    <property type="match status" value="1"/>
</dbReference>
<reference evidence="1" key="2">
    <citation type="submission" date="2023-01" db="EMBL/GenBank/DDBJ databases">
        <title>Draft genome sequence of Portibacter lacus strain NBRC 108769.</title>
        <authorList>
            <person name="Sun Q."/>
            <person name="Mori K."/>
        </authorList>
    </citation>
    <scope>NUCLEOTIDE SEQUENCE</scope>
    <source>
        <strain evidence="1">NBRC 108769</strain>
    </source>
</reference>
<protein>
    <submittedName>
        <fullName evidence="1">Pseudaminic acid cytidylyltransferase</fullName>
    </submittedName>
</protein>
<dbReference type="CDD" id="cd02513">
    <property type="entry name" value="CMP-NeuAc_Synthase"/>
    <property type="match status" value="1"/>
</dbReference>
<name>A0AA37SQ40_9BACT</name>
<dbReference type="AlphaFoldDB" id="A0AA37SQ40"/>
<dbReference type="InterPro" id="IPR050793">
    <property type="entry name" value="CMP-NeuNAc_synthase"/>
</dbReference>
<gene>
    <name evidence="1" type="primary">rkpN_2</name>
    <name evidence="1" type="ORF">GCM10007940_34720</name>
</gene>
<keyword evidence="2" id="KW-1185">Reference proteome</keyword>
<dbReference type="InterPro" id="IPR029044">
    <property type="entry name" value="Nucleotide-diphossugar_trans"/>
</dbReference>
<keyword evidence="1" id="KW-0548">Nucleotidyltransferase</keyword>
<sequence length="229" mass="25895">MNILCVIPARGGSKRIPRKNIKPFLGKPIISYAISAAIESEVFSEIMVSSEDTEITSVAIKSGAKVPFKRSIENADDFSTTADVLLEVLNQYQNIDQHFEYACCIYPTAPFVTGANLREAFKILKEQEKDVVIPVLSYEHPIQRALSIVNGKLEMVNPENATIRSQDLPQRYHDSGQFYFFKVANFLAQNTLWMKNAGAIILSHFDAHDIDTPSDWKMAELKFEFRKES</sequence>
<evidence type="ECO:0000313" key="2">
    <source>
        <dbReference type="Proteomes" id="UP001156666"/>
    </source>
</evidence>
<dbReference type="GO" id="GO:0008781">
    <property type="term" value="F:N-acylneuraminate cytidylyltransferase activity"/>
    <property type="evidence" value="ECO:0007669"/>
    <property type="project" value="TreeGrafter"/>
</dbReference>
<dbReference type="RefSeq" id="WP_235292803.1">
    <property type="nucleotide sequence ID" value="NZ_BSOH01000023.1"/>
</dbReference>
<dbReference type="NCBIfam" id="TIGR03584">
    <property type="entry name" value="PseF"/>
    <property type="match status" value="1"/>
</dbReference>
<keyword evidence="1" id="KW-0808">Transferase</keyword>
<dbReference type="SUPFAM" id="SSF53448">
    <property type="entry name" value="Nucleotide-diphospho-sugar transferases"/>
    <property type="match status" value="1"/>
</dbReference>
<dbReference type="EMBL" id="BSOH01000023">
    <property type="protein sequence ID" value="GLR18856.1"/>
    <property type="molecule type" value="Genomic_DNA"/>
</dbReference>
<evidence type="ECO:0000313" key="1">
    <source>
        <dbReference type="EMBL" id="GLR18856.1"/>
    </source>
</evidence>
<accession>A0AA37SQ40</accession>
<proteinExistence type="predicted"/>